<reference evidence="2 3" key="1">
    <citation type="journal article" date="2016" name="Nat. Commun.">
        <title>Thousands of microbial genomes shed light on interconnected biogeochemical processes in an aquifer system.</title>
        <authorList>
            <person name="Anantharaman K."/>
            <person name="Brown C.T."/>
            <person name="Hug L.A."/>
            <person name="Sharon I."/>
            <person name="Castelle C.J."/>
            <person name="Probst A.J."/>
            <person name="Thomas B.C."/>
            <person name="Singh A."/>
            <person name="Wilkins M.J."/>
            <person name="Karaoz U."/>
            <person name="Brodie E.L."/>
            <person name="Williams K.H."/>
            <person name="Hubbard S.S."/>
            <person name="Banfield J.F."/>
        </authorList>
    </citation>
    <scope>NUCLEOTIDE SEQUENCE [LARGE SCALE GENOMIC DNA]</scope>
</reference>
<dbReference type="Pfam" id="PF00117">
    <property type="entry name" value="GATase"/>
    <property type="match status" value="1"/>
</dbReference>
<proteinExistence type="predicted"/>
<comment type="caution">
    <text evidence="2">The sequence shown here is derived from an EMBL/GenBank/DDBJ whole genome shotgun (WGS) entry which is preliminary data.</text>
</comment>
<dbReference type="EMBL" id="MFLZ01000029">
    <property type="protein sequence ID" value="OGG79382.1"/>
    <property type="molecule type" value="Genomic_DNA"/>
</dbReference>
<evidence type="ECO:0000313" key="3">
    <source>
        <dbReference type="Proteomes" id="UP000177372"/>
    </source>
</evidence>
<evidence type="ECO:0000259" key="1">
    <source>
        <dbReference type="Pfam" id="PF00117"/>
    </source>
</evidence>
<dbReference type="STRING" id="1798512.A3A39_00540"/>
<dbReference type="Gene3D" id="3.40.50.880">
    <property type="match status" value="1"/>
</dbReference>
<dbReference type="CDD" id="cd01741">
    <property type="entry name" value="GATase1_1"/>
    <property type="match status" value="1"/>
</dbReference>
<dbReference type="PROSITE" id="PS51273">
    <property type="entry name" value="GATASE_TYPE_1"/>
    <property type="match status" value="1"/>
</dbReference>
<dbReference type="InterPro" id="IPR029062">
    <property type="entry name" value="Class_I_gatase-like"/>
</dbReference>
<name>A0A1F6F0I9_9BACT</name>
<dbReference type="GO" id="GO:0005829">
    <property type="term" value="C:cytosol"/>
    <property type="evidence" value="ECO:0007669"/>
    <property type="project" value="TreeGrafter"/>
</dbReference>
<sequence>MKRILVIQSRERKETVEAEQEEYCRVVEPLARVDFLSALDEKLAWTDPDEVLKEYGGIIIGGSGDFDLHGGRFEKDPARLMAMIILSRLRMFVKYAFAEELPVFGVCFGHQLIAQMHGGNVTRDETQTKTGTFEVCRTEEGKRDLLFKGLPDAFLVQYAHKDSVMALPQGAVLLATGPMCRFGALRYGKATYTTQFHPELSAERAIRKLNRDTCGYMPEGIADAASIVRESPEASQLIPAWIERVVT</sequence>
<dbReference type="PANTHER" id="PTHR42695">
    <property type="entry name" value="GLUTAMINE AMIDOTRANSFERASE YLR126C-RELATED"/>
    <property type="match status" value="1"/>
</dbReference>
<dbReference type="InterPro" id="IPR017926">
    <property type="entry name" value="GATASE"/>
</dbReference>
<dbReference type="Proteomes" id="UP000177372">
    <property type="component" value="Unassembled WGS sequence"/>
</dbReference>
<organism evidence="2 3">
    <name type="scientific">Candidatus Kaiserbacteria bacterium RIFCSPLOWO2_01_FULL_54_13</name>
    <dbReference type="NCBI Taxonomy" id="1798512"/>
    <lineage>
        <taxon>Bacteria</taxon>
        <taxon>Candidatus Kaiseribacteriota</taxon>
    </lineage>
</organism>
<dbReference type="PANTHER" id="PTHR42695:SF5">
    <property type="entry name" value="GLUTAMINE AMIDOTRANSFERASE YLR126C-RELATED"/>
    <property type="match status" value="1"/>
</dbReference>
<protein>
    <recommendedName>
        <fullName evidence="1">Glutamine amidotransferase domain-containing protein</fullName>
    </recommendedName>
</protein>
<evidence type="ECO:0000313" key="2">
    <source>
        <dbReference type="EMBL" id="OGG79382.1"/>
    </source>
</evidence>
<gene>
    <name evidence="2" type="ORF">A3A39_00540</name>
</gene>
<feature type="domain" description="Glutamine amidotransferase" evidence="1">
    <location>
        <begin position="91"/>
        <end position="204"/>
    </location>
</feature>
<accession>A0A1F6F0I9</accession>
<dbReference type="SUPFAM" id="SSF52317">
    <property type="entry name" value="Class I glutamine amidotransferase-like"/>
    <property type="match status" value="1"/>
</dbReference>
<dbReference type="AlphaFoldDB" id="A0A1F6F0I9"/>
<dbReference type="InterPro" id="IPR044992">
    <property type="entry name" value="ChyE-like"/>
</dbReference>